<keyword evidence="2" id="KW-1185">Reference proteome</keyword>
<proteinExistence type="predicted"/>
<gene>
    <name evidence="1" type="ordered locus">Hlac_2749</name>
</gene>
<organism evidence="1 2">
    <name type="scientific">Halorubrum lacusprofundi (strain ATCC 49239 / DSM 5036 / JCM 8891 / ACAM 34)</name>
    <dbReference type="NCBI Taxonomy" id="416348"/>
    <lineage>
        <taxon>Archaea</taxon>
        <taxon>Methanobacteriati</taxon>
        <taxon>Methanobacteriota</taxon>
        <taxon>Stenosarchaea group</taxon>
        <taxon>Halobacteria</taxon>
        <taxon>Halobacteriales</taxon>
        <taxon>Haloferacaceae</taxon>
        <taxon>Halorubrum</taxon>
    </lineage>
</organism>
<dbReference type="Proteomes" id="UP000000740">
    <property type="component" value="Chromosome 2"/>
</dbReference>
<dbReference type="EMBL" id="CP001366">
    <property type="protein sequence ID" value="ACM58320.1"/>
    <property type="molecule type" value="Genomic_DNA"/>
</dbReference>
<dbReference type="HOGENOM" id="CLU_2930100_0_0_2"/>
<evidence type="ECO:0000313" key="1">
    <source>
        <dbReference type="EMBL" id="ACM58320.1"/>
    </source>
</evidence>
<protein>
    <submittedName>
        <fullName evidence="1">Uncharacterized protein</fullName>
    </submittedName>
</protein>
<dbReference type="KEGG" id="hla:Hlac_2749"/>
<name>B9LVT0_HALLT</name>
<dbReference type="AlphaFoldDB" id="B9LVT0"/>
<evidence type="ECO:0000313" key="2">
    <source>
        <dbReference type="Proteomes" id="UP000000740"/>
    </source>
</evidence>
<accession>B9LVT0</accession>
<reference evidence="1 2" key="1">
    <citation type="journal article" date="2016" name="Stand. Genomic Sci.">
        <title>Complete genome sequence of the Antarctic Halorubrum lacusprofundi type strain ACAM 34.</title>
        <authorList>
            <person name="Anderson I.J."/>
            <person name="DasSarma P."/>
            <person name="Lucas S."/>
            <person name="Copeland A."/>
            <person name="Lapidus A."/>
            <person name="Del Rio T.G."/>
            <person name="Tice H."/>
            <person name="Dalin E."/>
            <person name="Bruce D.C."/>
            <person name="Goodwin L."/>
            <person name="Pitluck S."/>
            <person name="Sims D."/>
            <person name="Brettin T.S."/>
            <person name="Detter J.C."/>
            <person name="Han C.S."/>
            <person name="Larimer F."/>
            <person name="Hauser L."/>
            <person name="Land M."/>
            <person name="Ivanova N."/>
            <person name="Richardson P."/>
            <person name="Cavicchioli R."/>
            <person name="DasSarma S."/>
            <person name="Woese C.R."/>
            <person name="Kyrpides N.C."/>
        </authorList>
    </citation>
    <scope>NUCLEOTIDE SEQUENCE [LARGE SCALE GENOMIC DNA]</scope>
    <source>
        <strain evidence="2">ATCC 49239 / DSM 5036 / JCM 8891 / ACAM 34</strain>
    </source>
</reference>
<sequence length="60" mass="7120">MMFTLMRHFSPLVCSVWNESVQELISLLHLMVHLTTYGKAQILDPRRNAFEIEIRGRCMR</sequence>